<dbReference type="Gene3D" id="3.40.140.10">
    <property type="entry name" value="Cytidine Deaminase, domain 2"/>
    <property type="match status" value="1"/>
</dbReference>
<dbReference type="EMBL" id="JANX01000470">
    <property type="protein sequence ID" value="KGM31616.1"/>
    <property type="molecule type" value="Genomic_DNA"/>
</dbReference>
<dbReference type="SUPFAM" id="SSF53927">
    <property type="entry name" value="Cytidine deaminase-like"/>
    <property type="match status" value="1"/>
</dbReference>
<evidence type="ECO:0000313" key="4">
    <source>
        <dbReference type="EMBL" id="KGM31616.1"/>
    </source>
</evidence>
<dbReference type="InterPro" id="IPR016193">
    <property type="entry name" value="Cytidine_deaminase-like"/>
</dbReference>
<dbReference type="Pfam" id="PF00383">
    <property type="entry name" value="dCMP_cyt_deam_1"/>
    <property type="match status" value="1"/>
</dbReference>
<dbReference type="AlphaFoldDB" id="A0A0A0CYN9"/>
<accession>A0A0A0CYN9</accession>
<dbReference type="GO" id="GO:0006152">
    <property type="term" value="P:purine nucleoside catabolic process"/>
    <property type="evidence" value="ECO:0007669"/>
    <property type="project" value="TreeGrafter"/>
</dbReference>
<keyword evidence="1" id="KW-0479">Metal-binding</keyword>
<protein>
    <submittedName>
        <fullName evidence="4">dCMP deaminase</fullName>
    </submittedName>
</protein>
<dbReference type="InterPro" id="IPR002125">
    <property type="entry name" value="CMP_dCMP_dom"/>
</dbReference>
<dbReference type="PANTHER" id="PTHR11079">
    <property type="entry name" value="CYTOSINE DEAMINASE FAMILY MEMBER"/>
    <property type="match status" value="1"/>
</dbReference>
<dbReference type="GO" id="GO:0047974">
    <property type="term" value="F:guanosine deaminase activity"/>
    <property type="evidence" value="ECO:0007669"/>
    <property type="project" value="TreeGrafter"/>
</dbReference>
<evidence type="ECO:0000256" key="1">
    <source>
        <dbReference type="ARBA" id="ARBA00022723"/>
    </source>
</evidence>
<comment type="caution">
    <text evidence="4">The sequence shown here is derived from an EMBL/GenBank/DDBJ whole genome shotgun (WGS) entry which is preliminary data.</text>
</comment>
<dbReference type="RefSeq" id="WP_034845332.1">
    <property type="nucleotide sequence ID" value="NZ_JANX01000470.1"/>
</dbReference>
<organism evidence="4 5">
    <name type="scientific">Inquilinus limosus MP06</name>
    <dbReference type="NCBI Taxonomy" id="1398085"/>
    <lineage>
        <taxon>Bacteria</taxon>
        <taxon>Pseudomonadati</taxon>
        <taxon>Pseudomonadota</taxon>
        <taxon>Alphaproteobacteria</taxon>
        <taxon>Rhodospirillales</taxon>
        <taxon>Rhodospirillaceae</taxon>
        <taxon>Inquilinus</taxon>
    </lineage>
</organism>
<proteinExistence type="predicted"/>
<dbReference type="PANTHER" id="PTHR11079:SF161">
    <property type="entry name" value="CMP_DCMP-TYPE DEAMINASE DOMAIN-CONTAINING PROTEIN"/>
    <property type="match status" value="1"/>
</dbReference>
<evidence type="ECO:0000256" key="2">
    <source>
        <dbReference type="ARBA" id="ARBA00022833"/>
    </source>
</evidence>
<dbReference type="CDD" id="cd01285">
    <property type="entry name" value="nucleoside_deaminase"/>
    <property type="match status" value="1"/>
</dbReference>
<reference evidence="4 5" key="1">
    <citation type="submission" date="2014-01" db="EMBL/GenBank/DDBJ databases">
        <title>Genome sequence determination for a cystic fibrosis isolate, Inquilinus limosus.</title>
        <authorList>
            <person name="Pino M."/>
            <person name="Di Conza J."/>
            <person name="Gutkind G."/>
        </authorList>
    </citation>
    <scope>NUCLEOTIDE SEQUENCE [LARGE SCALE GENOMIC DNA]</scope>
    <source>
        <strain evidence="4 5">MP06</strain>
    </source>
</reference>
<dbReference type="InterPro" id="IPR016192">
    <property type="entry name" value="APOBEC/CMP_deaminase_Zn-bd"/>
</dbReference>
<dbReference type="GO" id="GO:0008270">
    <property type="term" value="F:zinc ion binding"/>
    <property type="evidence" value="ECO:0007669"/>
    <property type="project" value="InterPro"/>
</dbReference>
<keyword evidence="2" id="KW-0862">Zinc</keyword>
<dbReference type="OrthoDB" id="9802676at2"/>
<dbReference type="PROSITE" id="PS51747">
    <property type="entry name" value="CYT_DCMP_DEAMINASES_2"/>
    <property type="match status" value="1"/>
</dbReference>
<evidence type="ECO:0000259" key="3">
    <source>
        <dbReference type="PROSITE" id="PS51747"/>
    </source>
</evidence>
<gene>
    <name evidence="4" type="ORF">P409_26135</name>
</gene>
<dbReference type="Proteomes" id="UP000029995">
    <property type="component" value="Unassembled WGS sequence"/>
</dbReference>
<dbReference type="PROSITE" id="PS00903">
    <property type="entry name" value="CYT_DCMP_DEAMINASES_1"/>
    <property type="match status" value="1"/>
</dbReference>
<name>A0A0A0CYN9_9PROT</name>
<sequence>MTTHEQFLARAIELARRNVEERGGRPFGAVLVRDGAVIATGVNEMGASGDPTAHAELQAIRAAARALGALRLDGCTVYASGHPCPMCLAAMTMTGVTAVYYAHSNEEGAPYGLSTAGVYAELARPPADQAMTIRHLPVRVGGLDLYGLWRDRQKV</sequence>
<feature type="domain" description="CMP/dCMP-type deaminase" evidence="3">
    <location>
        <begin position="2"/>
        <end position="116"/>
    </location>
</feature>
<evidence type="ECO:0000313" key="5">
    <source>
        <dbReference type="Proteomes" id="UP000029995"/>
    </source>
</evidence>